<dbReference type="AlphaFoldDB" id="A0AAU7VIU9"/>
<gene>
    <name evidence="1" type="ORF">PRVXT_001803</name>
</gene>
<dbReference type="SUPFAM" id="SSF75138">
    <property type="entry name" value="HprK N-terminal domain-like"/>
    <property type="match status" value="1"/>
</dbReference>
<proteinExistence type="predicted"/>
<dbReference type="InterPro" id="IPR028979">
    <property type="entry name" value="Ser_kin/Pase_Hpr-like_N_sf"/>
</dbReference>
<reference evidence="1" key="1">
    <citation type="journal article" date="2013" name="Extremophiles">
        <title>Proteinivorax tanatarense gen. nov., sp. nov., an anaerobic, haloalkaliphilic, proteolytic bacterium isolated from a decaying algal bloom, and proposal of Proteinivoraceae fam. nov.</title>
        <authorList>
            <person name="Kevbrin V."/>
            <person name="Boltyanskaya Y."/>
            <person name="Zhilina T."/>
            <person name="Kolganova T."/>
            <person name="Lavrentjeva E."/>
            <person name="Kuznetsov B."/>
        </authorList>
    </citation>
    <scope>NUCLEOTIDE SEQUENCE</scope>
    <source>
        <strain evidence="1">Z-910T</strain>
    </source>
</reference>
<dbReference type="EMBL" id="CP158367">
    <property type="protein sequence ID" value="XBX73799.1"/>
    <property type="molecule type" value="Genomic_DNA"/>
</dbReference>
<dbReference type="RefSeq" id="WP_350342561.1">
    <property type="nucleotide sequence ID" value="NZ_CP158367.1"/>
</dbReference>
<evidence type="ECO:0000313" key="1">
    <source>
        <dbReference type="EMBL" id="XBX73799.1"/>
    </source>
</evidence>
<accession>A0AAU7VIU9</accession>
<protein>
    <submittedName>
        <fullName evidence="1">AraC family transcriptional regulator</fullName>
    </submittedName>
</protein>
<name>A0AAU7VIU9_9FIRM</name>
<organism evidence="1">
    <name type="scientific">Proteinivorax tanatarense</name>
    <dbReference type="NCBI Taxonomy" id="1260629"/>
    <lineage>
        <taxon>Bacteria</taxon>
        <taxon>Bacillati</taxon>
        <taxon>Bacillota</taxon>
        <taxon>Clostridia</taxon>
        <taxon>Eubacteriales</taxon>
        <taxon>Proteinivoracaceae</taxon>
        <taxon>Proteinivorax</taxon>
    </lineage>
</organism>
<dbReference type="Gene3D" id="3.40.1390.20">
    <property type="entry name" value="HprK N-terminal domain-like"/>
    <property type="match status" value="1"/>
</dbReference>
<reference evidence="1" key="2">
    <citation type="submission" date="2024-06" db="EMBL/GenBank/DDBJ databases">
        <authorList>
            <person name="Petrova K.O."/>
            <person name="Toshchakov S.V."/>
            <person name="Boltjanskaja Y.V."/>
            <person name="Kevbrin V."/>
        </authorList>
    </citation>
    <scope>NUCLEOTIDE SEQUENCE</scope>
    <source>
        <strain evidence="1">Z-910T</strain>
    </source>
</reference>
<sequence>MVLKDLVDKLNLIEVNVCDSSSEVKGGLCTDLLSLVFSHSSPGSIWVTHQNHPNIIAVALLAELSAIIVVGEVEEETIKAAKEKGMNVFSTQKSLFDIVGKLYSLGVSTENASV</sequence>